<reference evidence="2" key="1">
    <citation type="journal article" date="2021" name="Genome Biol. Evol.">
        <title>A High-Quality Reference Genome for a Parasitic Bivalve with Doubly Uniparental Inheritance (Bivalvia: Unionida).</title>
        <authorList>
            <person name="Smith C.H."/>
        </authorList>
    </citation>
    <scope>NUCLEOTIDE SEQUENCE</scope>
    <source>
        <strain evidence="2">CHS0354</strain>
    </source>
</reference>
<protein>
    <submittedName>
        <fullName evidence="2">Uncharacterized protein</fullName>
    </submittedName>
</protein>
<keyword evidence="3" id="KW-1185">Reference proteome</keyword>
<name>A0AAE0T7V9_9BIVA</name>
<dbReference type="AlphaFoldDB" id="A0AAE0T7V9"/>
<evidence type="ECO:0000313" key="3">
    <source>
        <dbReference type="Proteomes" id="UP001195483"/>
    </source>
</evidence>
<organism evidence="2 3">
    <name type="scientific">Potamilus streckersoni</name>
    <dbReference type="NCBI Taxonomy" id="2493646"/>
    <lineage>
        <taxon>Eukaryota</taxon>
        <taxon>Metazoa</taxon>
        <taxon>Spiralia</taxon>
        <taxon>Lophotrochozoa</taxon>
        <taxon>Mollusca</taxon>
        <taxon>Bivalvia</taxon>
        <taxon>Autobranchia</taxon>
        <taxon>Heteroconchia</taxon>
        <taxon>Palaeoheterodonta</taxon>
        <taxon>Unionida</taxon>
        <taxon>Unionoidea</taxon>
        <taxon>Unionidae</taxon>
        <taxon>Ambleminae</taxon>
        <taxon>Lampsilini</taxon>
        <taxon>Potamilus</taxon>
    </lineage>
</organism>
<dbReference type="PANTHER" id="PTHR23409:SF18">
    <property type="entry name" value="RIBONUCLEOSIDE-DIPHOSPHATE REDUCTASE SUBUNIT M2"/>
    <property type="match status" value="1"/>
</dbReference>
<proteinExistence type="inferred from homology"/>
<dbReference type="GO" id="GO:0009263">
    <property type="term" value="P:deoxyribonucleotide biosynthetic process"/>
    <property type="evidence" value="ECO:0007669"/>
    <property type="project" value="InterPro"/>
</dbReference>
<comment type="caution">
    <text evidence="2">The sequence shown here is derived from an EMBL/GenBank/DDBJ whole genome shotgun (WGS) entry which is preliminary data.</text>
</comment>
<sequence length="220" mass="25718">MVHVEAYLLLVDNYIPDLEERRAAFSAYQEVPSVKLKADFCFKYMDAIQKIERIETCIEGLFFFGSFAYVYFLRSRGLLPGLASATNWIFRDESMHIVGAMEVIKSLRVEYPECFDKDMHSRVLNMLDEAIEVEMNFCEDCLHDGVTGMSPKAMREYLMYCADQRLVQMGYEKKFKANNPFPFMVLQDVQPLTNFFEKRVTEYQKGFKSSDSSISFEEQF</sequence>
<reference evidence="2" key="2">
    <citation type="journal article" date="2021" name="Genome Biol. Evol.">
        <title>Developing a high-quality reference genome for a parasitic bivalve with doubly uniparental inheritance (Bivalvia: Unionida).</title>
        <authorList>
            <person name="Smith C.H."/>
        </authorList>
    </citation>
    <scope>NUCLEOTIDE SEQUENCE</scope>
    <source>
        <strain evidence="2">CHS0354</strain>
        <tissue evidence="2">Mantle</tissue>
    </source>
</reference>
<dbReference type="PANTHER" id="PTHR23409">
    <property type="entry name" value="RIBONUCLEOSIDE-DIPHOSPHATE REDUCTASE SMALL CHAIN"/>
    <property type="match status" value="1"/>
</dbReference>
<dbReference type="InterPro" id="IPR000358">
    <property type="entry name" value="RNR_small_fam"/>
</dbReference>
<reference evidence="2" key="3">
    <citation type="submission" date="2023-05" db="EMBL/GenBank/DDBJ databases">
        <authorList>
            <person name="Smith C.H."/>
        </authorList>
    </citation>
    <scope>NUCLEOTIDE SEQUENCE</scope>
    <source>
        <strain evidence="2">CHS0354</strain>
        <tissue evidence="2">Mantle</tissue>
    </source>
</reference>
<dbReference type="CDD" id="cd01049">
    <property type="entry name" value="RNRR2"/>
    <property type="match status" value="1"/>
</dbReference>
<evidence type="ECO:0000313" key="2">
    <source>
        <dbReference type="EMBL" id="KAK3604924.1"/>
    </source>
</evidence>
<accession>A0AAE0T7V9</accession>
<dbReference type="GO" id="GO:0016491">
    <property type="term" value="F:oxidoreductase activity"/>
    <property type="evidence" value="ECO:0007669"/>
    <property type="project" value="InterPro"/>
</dbReference>
<dbReference type="Proteomes" id="UP001195483">
    <property type="component" value="Unassembled WGS sequence"/>
</dbReference>
<evidence type="ECO:0000256" key="1">
    <source>
        <dbReference type="ARBA" id="ARBA00009303"/>
    </source>
</evidence>
<dbReference type="EMBL" id="JAEAOA010000085">
    <property type="protein sequence ID" value="KAK3604924.1"/>
    <property type="molecule type" value="Genomic_DNA"/>
</dbReference>
<comment type="similarity">
    <text evidence="1">Belongs to the ribonucleoside diphosphate reductase small chain family.</text>
</comment>
<dbReference type="InterPro" id="IPR009078">
    <property type="entry name" value="Ferritin-like_SF"/>
</dbReference>
<gene>
    <name evidence="2" type="ORF">CHS0354_000588</name>
</gene>
<dbReference type="SUPFAM" id="SSF47240">
    <property type="entry name" value="Ferritin-like"/>
    <property type="match status" value="1"/>
</dbReference>
<dbReference type="Pfam" id="PF00268">
    <property type="entry name" value="Ribonuc_red_sm"/>
    <property type="match status" value="1"/>
</dbReference>
<dbReference type="InterPro" id="IPR012348">
    <property type="entry name" value="RNR-like"/>
</dbReference>
<dbReference type="Gene3D" id="1.10.620.20">
    <property type="entry name" value="Ribonucleotide Reductase, subunit A"/>
    <property type="match status" value="1"/>
</dbReference>
<dbReference type="InterPro" id="IPR033909">
    <property type="entry name" value="RNR_small"/>
</dbReference>